<evidence type="ECO:0000313" key="4">
    <source>
        <dbReference type="Proteomes" id="UP000281708"/>
    </source>
</evidence>
<dbReference type="Pfam" id="PF00561">
    <property type="entry name" value="Abhydrolase_1"/>
    <property type="match status" value="1"/>
</dbReference>
<comment type="caution">
    <text evidence="3">The sequence shown here is derived from an EMBL/GenBank/DDBJ whole genome shotgun (WGS) entry which is preliminary data.</text>
</comment>
<dbReference type="SUPFAM" id="SSF53474">
    <property type="entry name" value="alpha/beta-Hydrolases"/>
    <property type="match status" value="1"/>
</dbReference>
<reference evidence="3 4" key="1">
    <citation type="submission" date="2018-10" db="EMBL/GenBank/DDBJ databases">
        <title>Marmoricola sp. 4Q3S-7 whole genome shotgun sequence.</title>
        <authorList>
            <person name="Li F."/>
        </authorList>
    </citation>
    <scope>NUCLEOTIDE SEQUENCE [LARGE SCALE GENOMIC DNA]</scope>
    <source>
        <strain evidence="3 4">4Q3S-7</strain>
    </source>
</reference>
<feature type="domain" description="AB hydrolase-1" evidence="2">
    <location>
        <begin position="29"/>
        <end position="272"/>
    </location>
</feature>
<dbReference type="OrthoDB" id="2987348at2"/>
<dbReference type="AlphaFoldDB" id="A0A3L8P7T4"/>
<sequence>MVRMARLTRFDHDGLTFDVDDAGPEDGAPVVLLHGFPQRATMWAGVAPLLHEAGLRTLAPDQRGYSSGARPRGRAAYGLGRVVGDVAALVERLGAGPVHLMGHDWGAAAAWSTAASRPELLRSLVAVSVPHPAAMARALRTRDQLRRSWYMGFFQLPWLPELALSRPALAGRFLGASGMDREMVARYGREIVGDGALRGALGWYRAMPLTARGATGGSGLARRVRVPTTYVWSDGDVALGRLGAELSAEHVVADYRFEVLPGLSHWIPDEAPERLARIALERFLE</sequence>
<dbReference type="InterPro" id="IPR000073">
    <property type="entry name" value="AB_hydrolase_1"/>
</dbReference>
<keyword evidence="1 3" id="KW-0378">Hydrolase</keyword>
<gene>
    <name evidence="3" type="ORF">D9V37_03555</name>
</gene>
<evidence type="ECO:0000259" key="2">
    <source>
        <dbReference type="Pfam" id="PF00561"/>
    </source>
</evidence>
<dbReference type="PANTHER" id="PTHR43329">
    <property type="entry name" value="EPOXIDE HYDROLASE"/>
    <property type="match status" value="1"/>
</dbReference>
<dbReference type="GO" id="GO:0016787">
    <property type="term" value="F:hydrolase activity"/>
    <property type="evidence" value="ECO:0007669"/>
    <property type="project" value="UniProtKB-KW"/>
</dbReference>
<name>A0A3L8P7T4_9ACTN</name>
<dbReference type="Gene3D" id="3.40.50.1820">
    <property type="entry name" value="alpha/beta hydrolase"/>
    <property type="match status" value="1"/>
</dbReference>
<accession>A0A3L8P7T4</accession>
<keyword evidence="4" id="KW-1185">Reference proteome</keyword>
<dbReference type="EMBL" id="RDBE01000001">
    <property type="protein sequence ID" value="RLV51012.1"/>
    <property type="molecule type" value="Genomic_DNA"/>
</dbReference>
<dbReference type="PRINTS" id="PR00412">
    <property type="entry name" value="EPOXHYDRLASE"/>
</dbReference>
<protein>
    <submittedName>
        <fullName evidence="3">Alpha/beta fold hydrolase</fullName>
    </submittedName>
</protein>
<dbReference type="Proteomes" id="UP000281708">
    <property type="component" value="Unassembled WGS sequence"/>
</dbReference>
<dbReference type="InterPro" id="IPR000639">
    <property type="entry name" value="Epox_hydrolase-like"/>
</dbReference>
<organism evidence="3 4">
    <name type="scientific">Nocardioides mangrovicus</name>
    <dbReference type="NCBI Taxonomy" id="2478913"/>
    <lineage>
        <taxon>Bacteria</taxon>
        <taxon>Bacillati</taxon>
        <taxon>Actinomycetota</taxon>
        <taxon>Actinomycetes</taxon>
        <taxon>Propionibacteriales</taxon>
        <taxon>Nocardioidaceae</taxon>
        <taxon>Nocardioides</taxon>
    </lineage>
</organism>
<evidence type="ECO:0000256" key="1">
    <source>
        <dbReference type="ARBA" id="ARBA00022801"/>
    </source>
</evidence>
<dbReference type="InterPro" id="IPR029058">
    <property type="entry name" value="AB_hydrolase_fold"/>
</dbReference>
<evidence type="ECO:0000313" key="3">
    <source>
        <dbReference type="EMBL" id="RLV51012.1"/>
    </source>
</evidence>
<proteinExistence type="predicted"/>